<feature type="region of interest" description="Disordered" evidence="12">
    <location>
        <begin position="392"/>
        <end position="412"/>
    </location>
</feature>
<keyword evidence="7" id="KW-0238">DNA-binding</keyword>
<evidence type="ECO:0000313" key="15">
    <source>
        <dbReference type="Proteomes" id="UP000694397"/>
    </source>
</evidence>
<feature type="domain" description="C2H2-type" evidence="13">
    <location>
        <begin position="164"/>
        <end position="191"/>
    </location>
</feature>
<dbReference type="GO" id="GO:0003700">
    <property type="term" value="F:DNA-binding transcription factor activity"/>
    <property type="evidence" value="ECO:0007669"/>
    <property type="project" value="TreeGrafter"/>
</dbReference>
<evidence type="ECO:0000256" key="1">
    <source>
        <dbReference type="ARBA" id="ARBA00004123"/>
    </source>
</evidence>
<keyword evidence="2" id="KW-0479">Metal-binding</keyword>
<evidence type="ECO:0000313" key="14">
    <source>
        <dbReference type="Ensembl" id="ENSSFOP00015044881.1"/>
    </source>
</evidence>
<dbReference type="Gene3D" id="3.30.160.60">
    <property type="entry name" value="Classic Zinc Finger"/>
    <property type="match status" value="3"/>
</dbReference>
<organism evidence="14 15">
    <name type="scientific">Scleropages formosus</name>
    <name type="common">Asian bonytongue</name>
    <name type="synonym">Osteoglossum formosum</name>
    <dbReference type="NCBI Taxonomy" id="113540"/>
    <lineage>
        <taxon>Eukaryota</taxon>
        <taxon>Metazoa</taxon>
        <taxon>Chordata</taxon>
        <taxon>Craniata</taxon>
        <taxon>Vertebrata</taxon>
        <taxon>Euteleostomi</taxon>
        <taxon>Actinopterygii</taxon>
        <taxon>Neopterygii</taxon>
        <taxon>Teleostei</taxon>
        <taxon>Osteoglossocephala</taxon>
        <taxon>Osteoglossomorpha</taxon>
        <taxon>Osteoglossiformes</taxon>
        <taxon>Osteoglossidae</taxon>
        <taxon>Scleropages</taxon>
    </lineage>
</organism>
<dbReference type="SUPFAM" id="SSF57667">
    <property type="entry name" value="beta-beta-alpha zinc fingers"/>
    <property type="match status" value="3"/>
</dbReference>
<comment type="subcellular location">
    <subcellularLocation>
        <location evidence="1">Nucleus</location>
    </subcellularLocation>
</comment>
<evidence type="ECO:0000256" key="6">
    <source>
        <dbReference type="ARBA" id="ARBA00023015"/>
    </source>
</evidence>
<dbReference type="PROSITE" id="PS00028">
    <property type="entry name" value="ZINC_FINGER_C2H2_1"/>
    <property type="match status" value="5"/>
</dbReference>
<dbReference type="InterPro" id="IPR013087">
    <property type="entry name" value="Znf_C2H2_type"/>
</dbReference>
<feature type="compositionally biased region" description="Polar residues" evidence="12">
    <location>
        <begin position="461"/>
        <end position="470"/>
    </location>
</feature>
<evidence type="ECO:0000256" key="8">
    <source>
        <dbReference type="ARBA" id="ARBA00023163"/>
    </source>
</evidence>
<feature type="region of interest" description="Disordered" evidence="12">
    <location>
        <begin position="1"/>
        <end position="160"/>
    </location>
</feature>
<feature type="compositionally biased region" description="Polar residues" evidence="12">
    <location>
        <begin position="431"/>
        <end position="440"/>
    </location>
</feature>
<feature type="compositionally biased region" description="Basic and acidic residues" evidence="12">
    <location>
        <begin position="18"/>
        <end position="29"/>
    </location>
</feature>
<keyword evidence="3" id="KW-0677">Repeat</keyword>
<feature type="compositionally biased region" description="Basic and acidic residues" evidence="12">
    <location>
        <begin position="99"/>
        <end position="115"/>
    </location>
</feature>
<keyword evidence="15" id="KW-1185">Reference proteome</keyword>
<keyword evidence="4 11" id="KW-0863">Zinc-finger</keyword>
<name>A0A8C9T440_SCLFO</name>
<feature type="region of interest" description="Disordered" evidence="12">
    <location>
        <begin position="426"/>
        <end position="490"/>
    </location>
</feature>
<feature type="compositionally biased region" description="Basic and acidic residues" evidence="12">
    <location>
        <begin position="444"/>
        <end position="459"/>
    </location>
</feature>
<dbReference type="PROSITE" id="PS50157">
    <property type="entry name" value="ZINC_FINGER_C2H2_2"/>
    <property type="match status" value="3"/>
</dbReference>
<evidence type="ECO:0000256" key="10">
    <source>
        <dbReference type="ARBA" id="ARBA00038390"/>
    </source>
</evidence>
<dbReference type="InterPro" id="IPR036236">
    <property type="entry name" value="Znf_C2H2_sf"/>
</dbReference>
<keyword evidence="6" id="KW-0805">Transcription regulation</keyword>
<protein>
    <submittedName>
        <fullName evidence="14">IKAROS family zinc finger 2</fullName>
    </submittedName>
</protein>
<feature type="domain" description="C2H2-type" evidence="13">
    <location>
        <begin position="192"/>
        <end position="219"/>
    </location>
</feature>
<dbReference type="GO" id="GO:0000978">
    <property type="term" value="F:RNA polymerase II cis-regulatory region sequence-specific DNA binding"/>
    <property type="evidence" value="ECO:0007669"/>
    <property type="project" value="TreeGrafter"/>
</dbReference>
<evidence type="ECO:0000256" key="3">
    <source>
        <dbReference type="ARBA" id="ARBA00022737"/>
    </source>
</evidence>
<reference evidence="14 15" key="1">
    <citation type="submission" date="2019-04" db="EMBL/GenBank/DDBJ databases">
        <authorList>
            <consortium name="Wellcome Sanger Institute Data Sharing"/>
        </authorList>
    </citation>
    <scope>NUCLEOTIDE SEQUENCE [LARGE SCALE GENOMIC DNA]</scope>
</reference>
<keyword evidence="9" id="KW-0539">Nucleus</keyword>
<feature type="domain" description="C2H2-type" evidence="13">
    <location>
        <begin position="220"/>
        <end position="248"/>
    </location>
</feature>
<dbReference type="PANTHER" id="PTHR24404:SF33">
    <property type="entry name" value="ZINC FINGER PROTEIN HELIOS"/>
    <property type="match status" value="1"/>
</dbReference>
<proteinExistence type="inferred from homology"/>
<dbReference type="SMART" id="SM00355">
    <property type="entry name" value="ZnF_C2H2"/>
    <property type="match status" value="5"/>
</dbReference>
<dbReference type="InterPro" id="IPR050589">
    <property type="entry name" value="Ikaros_C2H2-ZF"/>
</dbReference>
<dbReference type="GO" id="GO:0005634">
    <property type="term" value="C:nucleus"/>
    <property type="evidence" value="ECO:0007669"/>
    <property type="project" value="UniProtKB-SubCell"/>
</dbReference>
<evidence type="ECO:0000256" key="2">
    <source>
        <dbReference type="ARBA" id="ARBA00022723"/>
    </source>
</evidence>
<dbReference type="Ensembl" id="ENSSFOT00015080552.1">
    <property type="protein sequence ID" value="ENSSFOP00015044881.1"/>
    <property type="gene ID" value="ENSSFOG00015024820.1"/>
</dbReference>
<evidence type="ECO:0000256" key="11">
    <source>
        <dbReference type="PROSITE-ProRule" id="PRU00042"/>
    </source>
</evidence>
<accession>A0A8C9T440</accession>
<evidence type="ECO:0000259" key="13">
    <source>
        <dbReference type="PROSITE" id="PS50157"/>
    </source>
</evidence>
<dbReference type="PANTHER" id="PTHR24404">
    <property type="entry name" value="ZINC FINGER PROTEIN"/>
    <property type="match status" value="1"/>
</dbReference>
<dbReference type="GeneTree" id="ENSGT00940000157137"/>
<comment type="similarity">
    <text evidence="10">Belongs to the Ikaros C2H2-type zinc-finger protein family.</text>
</comment>
<dbReference type="Proteomes" id="UP000694397">
    <property type="component" value="Chromosome 14"/>
</dbReference>
<feature type="compositionally biased region" description="Basic and acidic residues" evidence="12">
    <location>
        <begin position="472"/>
        <end position="490"/>
    </location>
</feature>
<evidence type="ECO:0000256" key="12">
    <source>
        <dbReference type="SAM" id="MobiDB-lite"/>
    </source>
</evidence>
<dbReference type="FunFam" id="3.30.160.60:FF:000073">
    <property type="entry name" value="IKAROS family zinc finger 1"/>
    <property type="match status" value="1"/>
</dbReference>
<evidence type="ECO:0000256" key="9">
    <source>
        <dbReference type="ARBA" id="ARBA00023242"/>
    </source>
</evidence>
<evidence type="ECO:0000256" key="5">
    <source>
        <dbReference type="ARBA" id="ARBA00022833"/>
    </source>
</evidence>
<reference evidence="14" key="2">
    <citation type="submission" date="2025-08" db="UniProtKB">
        <authorList>
            <consortium name="Ensembl"/>
        </authorList>
    </citation>
    <scope>IDENTIFICATION</scope>
</reference>
<dbReference type="FunFam" id="3.30.160.60:FF:000372">
    <property type="entry name" value="IKAROS family zinc finger 4"/>
    <property type="match status" value="1"/>
</dbReference>
<dbReference type="GO" id="GO:0006357">
    <property type="term" value="P:regulation of transcription by RNA polymerase II"/>
    <property type="evidence" value="ECO:0007669"/>
    <property type="project" value="TreeGrafter"/>
</dbReference>
<keyword evidence="8" id="KW-0804">Transcription</keyword>
<sequence>MEEEDRDCAPSRRPSALTRKDRHAEDGGRWRRLGGSPFPLLPVRPSPLTMETEATHGYLASNGDCSPRKENPRTGADMSPDTPNGQHPHVPSSPTSRSIKQEEGAEDQTEKKTPELEETGQSGEEGSGLEEPMIDSPNNLPDGGPVADGPSDTGIRLSNGERPFQCSQCGVSFTQKGNLLRHIKLHTGEKPFKCPFCSYACRRRDALTGHLRTHSVGKPHKCNYCGRSYKQRASLEEHKERCHNYLQSIGMDPASNMGAHQEALSATPADIKNESKPGLDSHVVAPFDRPPVIERLQGNVAKRKSTMPQKFVGEKVPRYIYPDMGYNMGLKYEKEAELMQAHMMDQAISNAISYLGADSLRPLVHHPQLPMAEGVPMVTPLFAQVYPVGHRVDRPSSREAPPPLPTAPADFSVTANGPLCLARRRAPQGTLEESPSNSLLDSADSERSSPQERLGRDAQNHGPSIKSSLSCLKEEGREAEHGGPEKAEVPRAYERSATRDAFRVFSCDGQEVRAFRCEHCRVLFLDHVMYTIHMGCHGYRDPLECNICGVRCQDRYEFSSHIIRGEHTFH</sequence>
<dbReference type="FunFam" id="3.30.160.60:FF:000080">
    <property type="entry name" value="IKAROS family zinc finger 4"/>
    <property type="match status" value="1"/>
</dbReference>
<gene>
    <name evidence="14" type="primary">IKZF2</name>
    <name evidence="14" type="synonym">ikzf2</name>
</gene>
<dbReference type="AlphaFoldDB" id="A0A8C9T440"/>
<dbReference type="Pfam" id="PF00096">
    <property type="entry name" value="zf-C2H2"/>
    <property type="match status" value="3"/>
</dbReference>
<keyword evidence="5" id="KW-0862">Zinc</keyword>
<evidence type="ECO:0000256" key="7">
    <source>
        <dbReference type="ARBA" id="ARBA00023125"/>
    </source>
</evidence>
<reference evidence="14" key="3">
    <citation type="submission" date="2025-09" db="UniProtKB">
        <authorList>
            <consortium name="Ensembl"/>
        </authorList>
    </citation>
    <scope>IDENTIFICATION</scope>
</reference>
<dbReference type="GO" id="GO:0008270">
    <property type="term" value="F:zinc ion binding"/>
    <property type="evidence" value="ECO:0007669"/>
    <property type="project" value="UniProtKB-KW"/>
</dbReference>
<evidence type="ECO:0000256" key="4">
    <source>
        <dbReference type="ARBA" id="ARBA00022771"/>
    </source>
</evidence>